<dbReference type="OrthoDB" id="5739852at2"/>
<feature type="compositionally biased region" description="Pro residues" evidence="2">
    <location>
        <begin position="213"/>
        <end position="224"/>
    </location>
</feature>
<feature type="coiled-coil region" evidence="1">
    <location>
        <begin position="229"/>
        <end position="266"/>
    </location>
</feature>
<feature type="compositionally biased region" description="Low complexity" evidence="2">
    <location>
        <begin position="55"/>
        <end position="67"/>
    </location>
</feature>
<evidence type="ECO:0000256" key="2">
    <source>
        <dbReference type="SAM" id="MobiDB-lite"/>
    </source>
</evidence>
<feature type="compositionally biased region" description="Low complexity" evidence="2">
    <location>
        <begin position="152"/>
        <end position="191"/>
    </location>
</feature>
<dbReference type="InterPro" id="IPR007470">
    <property type="entry name" value="HemX"/>
</dbReference>
<dbReference type="Proteomes" id="UP000188219">
    <property type="component" value="Chromosome"/>
</dbReference>
<feature type="region of interest" description="Disordered" evidence="2">
    <location>
        <begin position="1"/>
        <end position="76"/>
    </location>
</feature>
<dbReference type="KEGG" id="maga:Mag101_01285"/>
<dbReference type="PANTHER" id="PTHR38043:SF1">
    <property type="entry name" value="PROTEIN HEMX"/>
    <property type="match status" value="1"/>
</dbReference>
<keyword evidence="3" id="KW-0472">Membrane</keyword>
<proteinExistence type="predicted"/>
<keyword evidence="3" id="KW-1133">Transmembrane helix</keyword>
<feature type="region of interest" description="Disordered" evidence="2">
    <location>
        <begin position="132"/>
        <end position="226"/>
    </location>
</feature>
<feature type="compositionally biased region" description="Basic and acidic residues" evidence="2">
    <location>
        <begin position="1"/>
        <end position="19"/>
    </location>
</feature>
<evidence type="ECO:0000256" key="3">
    <source>
        <dbReference type="SAM" id="Phobius"/>
    </source>
</evidence>
<keyword evidence="5" id="KW-1185">Reference proteome</keyword>
<dbReference type="EMBL" id="CP019650">
    <property type="protein sequence ID" value="AQQ66430.1"/>
    <property type="molecule type" value="Genomic_DNA"/>
</dbReference>
<feature type="compositionally biased region" description="Basic and acidic residues" evidence="2">
    <location>
        <begin position="39"/>
        <end position="54"/>
    </location>
</feature>
<evidence type="ECO:0000256" key="1">
    <source>
        <dbReference type="SAM" id="Coils"/>
    </source>
</evidence>
<accession>A0A1Q2M143</accession>
<keyword evidence="1" id="KW-0175">Coiled coil</keyword>
<dbReference type="STRING" id="260552.Mag101_01285"/>
<gene>
    <name evidence="4" type="ORF">Mag101_01285</name>
</gene>
<dbReference type="PANTHER" id="PTHR38043">
    <property type="entry name" value="PROTEIN HEMX"/>
    <property type="match status" value="1"/>
</dbReference>
<evidence type="ECO:0000313" key="5">
    <source>
        <dbReference type="Proteomes" id="UP000188219"/>
    </source>
</evidence>
<dbReference type="RefSeq" id="WP_077399673.1">
    <property type="nucleotide sequence ID" value="NZ_CP019650.1"/>
</dbReference>
<reference evidence="4" key="1">
    <citation type="submission" date="2017-02" db="EMBL/GenBank/DDBJ databases">
        <title>Genome of Microbulbifer agarilyticus GP101.</title>
        <authorList>
            <person name="Jung J."/>
            <person name="Bae S.S."/>
            <person name="Baek K."/>
        </authorList>
    </citation>
    <scope>NUCLEOTIDE SEQUENCE [LARGE SCALE GENOMIC DNA]</scope>
    <source>
        <strain evidence="4">GP101</strain>
    </source>
</reference>
<feature type="transmembrane region" description="Helical" evidence="3">
    <location>
        <begin position="81"/>
        <end position="102"/>
    </location>
</feature>
<evidence type="ECO:0000313" key="4">
    <source>
        <dbReference type="EMBL" id="AQQ66430.1"/>
    </source>
</evidence>
<sequence>MSDKKAPASATPDDKKTNNQKDVPTVTEKAEPKSNFAKAAEDRGTDGKKGDKAAAKTGGSKTGAKTKAPTKPRAAKKGSGWTWFWLLLLALIALAVAAWYFIPSVRTQANSHLQDLPLVGRYFAADTQTISQSGRTTASQDNTPAASDQAQDTYSASSAPSTTDSTTDNDTASSTSDSASTNNQSTTTDNAQYTTAQPPVPEQPILQPGESQPTPPTATSPTPPVNQNLELIKGLRQQLEQQNQVIEQLQQQLAGVQRNVTAQGNRLSQLGNASREDWQLAEADYLLRLANQRLMLEQDSRSALGLLQEVDKIIRDVDMPDLYGVRQQLSRDITALKLVENVDREGLYLRLRALEEQMVKLNIQPQFDLAKRDAAVIQQQNDNPEIGEAHFRSSWDNFLNFLKGSVRIRDGEVDPVLLSPQSETRFRQSLRLNMEQAELAVLRADDTVFKDSINHARQLLLDYGVDNPQRQVILRELEELAQEKVKVELPNLSASQTALRNYIDKMHKVSSGQTPDNDNGGSDW</sequence>
<protein>
    <submittedName>
        <fullName evidence="4">Uncharacterized protein</fullName>
    </submittedName>
</protein>
<dbReference type="Pfam" id="PF04375">
    <property type="entry name" value="HemX"/>
    <property type="match status" value="1"/>
</dbReference>
<organism evidence="4 5">
    <name type="scientific">Microbulbifer agarilyticus</name>
    <dbReference type="NCBI Taxonomy" id="260552"/>
    <lineage>
        <taxon>Bacteria</taxon>
        <taxon>Pseudomonadati</taxon>
        <taxon>Pseudomonadota</taxon>
        <taxon>Gammaproteobacteria</taxon>
        <taxon>Cellvibrionales</taxon>
        <taxon>Microbulbiferaceae</taxon>
        <taxon>Microbulbifer</taxon>
    </lineage>
</organism>
<keyword evidence="3" id="KW-0812">Transmembrane</keyword>
<feature type="compositionally biased region" description="Polar residues" evidence="2">
    <location>
        <begin position="132"/>
        <end position="151"/>
    </location>
</feature>
<dbReference type="AlphaFoldDB" id="A0A1Q2M143"/>
<name>A0A1Q2M143_9GAMM</name>